<evidence type="ECO:0000256" key="1">
    <source>
        <dbReference type="SAM" id="Phobius"/>
    </source>
</evidence>
<proteinExistence type="predicted"/>
<reference evidence="3" key="1">
    <citation type="journal article" date="2019" name="Int. J. Syst. Evol. Microbiol.">
        <title>The Global Catalogue of Microorganisms (GCM) 10K type strain sequencing project: providing services to taxonomists for standard genome sequencing and annotation.</title>
        <authorList>
            <consortium name="The Broad Institute Genomics Platform"/>
            <consortium name="The Broad Institute Genome Sequencing Center for Infectious Disease"/>
            <person name="Wu L."/>
            <person name="Ma J."/>
        </authorList>
    </citation>
    <scope>NUCLEOTIDE SEQUENCE [LARGE SCALE GENOMIC DNA]</scope>
    <source>
        <strain evidence="3">JCM 17626</strain>
    </source>
</reference>
<gene>
    <name evidence="2" type="primary">traK_2</name>
    <name evidence="2" type="ORF">GCM10022289_45370</name>
</gene>
<protein>
    <submittedName>
        <fullName evidence="2">Conjugative transposon protein TraK</fullName>
    </submittedName>
</protein>
<keyword evidence="1" id="KW-0472">Membrane</keyword>
<keyword evidence="1" id="KW-1133">Transmembrane helix</keyword>
<comment type="caution">
    <text evidence="2">The sequence shown here is derived from an EMBL/GenBank/DDBJ whole genome shotgun (WGS) entry which is preliminary data.</text>
</comment>
<evidence type="ECO:0000313" key="2">
    <source>
        <dbReference type="EMBL" id="GAA4213314.1"/>
    </source>
</evidence>
<sequence length="204" mass="23707">MFMQLKNIDTAFKHVKALSVGFMVVNFLCMVFCIYQSYHMVELSQERVYVLHNGKVLEALAADRRANLPVELRDHIRTFHGYFFSVSPDDGAIKRDMDKALYLADESAKKEYDNLRESGFYNRMIAANISQEIQVDSIHLTLDNYPYKFTCFATEKLVRSSGISYRKLVTTGEVRTLEDRSDENPHGFLIQKWQTLENRDLVTK</sequence>
<organism evidence="2 3">
    <name type="scientific">Pedobacter jeongneungensis</name>
    <dbReference type="NCBI Taxonomy" id="947309"/>
    <lineage>
        <taxon>Bacteria</taxon>
        <taxon>Pseudomonadati</taxon>
        <taxon>Bacteroidota</taxon>
        <taxon>Sphingobacteriia</taxon>
        <taxon>Sphingobacteriales</taxon>
        <taxon>Sphingobacteriaceae</taxon>
        <taxon>Pedobacter</taxon>
    </lineage>
</organism>
<dbReference type="NCBIfam" id="TIGR03781">
    <property type="entry name" value="Bac_Flav_CT_K"/>
    <property type="match status" value="1"/>
</dbReference>
<evidence type="ECO:0000313" key="3">
    <source>
        <dbReference type="Proteomes" id="UP001501772"/>
    </source>
</evidence>
<name>A0ABP8BQI7_9SPHI</name>
<keyword evidence="3" id="KW-1185">Reference proteome</keyword>
<dbReference type="InterPro" id="IPR022276">
    <property type="entry name" value="Conjug_transposon_TraK"/>
</dbReference>
<keyword evidence="1" id="KW-0812">Transmembrane</keyword>
<feature type="transmembrane region" description="Helical" evidence="1">
    <location>
        <begin position="20"/>
        <end position="38"/>
    </location>
</feature>
<dbReference type="Proteomes" id="UP001501772">
    <property type="component" value="Unassembled WGS sequence"/>
</dbReference>
<dbReference type="EMBL" id="BAABBY010000015">
    <property type="protein sequence ID" value="GAA4213314.1"/>
    <property type="molecule type" value="Genomic_DNA"/>
</dbReference>
<accession>A0ABP8BQI7</accession>